<dbReference type="RefSeq" id="WP_145184391.1">
    <property type="nucleotide sequence ID" value="NZ_CP036290.1"/>
</dbReference>
<evidence type="ECO:0000313" key="3">
    <source>
        <dbReference type="Proteomes" id="UP000319342"/>
    </source>
</evidence>
<reference evidence="2 3" key="1">
    <citation type="submission" date="2019-02" db="EMBL/GenBank/DDBJ databases">
        <title>Deep-cultivation of Planctomycetes and their phenomic and genomic characterization uncovers novel biology.</title>
        <authorList>
            <person name="Wiegand S."/>
            <person name="Jogler M."/>
            <person name="Boedeker C."/>
            <person name="Pinto D."/>
            <person name="Vollmers J."/>
            <person name="Rivas-Marin E."/>
            <person name="Kohn T."/>
            <person name="Peeters S.H."/>
            <person name="Heuer A."/>
            <person name="Rast P."/>
            <person name="Oberbeckmann S."/>
            <person name="Bunk B."/>
            <person name="Jeske O."/>
            <person name="Meyerdierks A."/>
            <person name="Storesund J.E."/>
            <person name="Kallscheuer N."/>
            <person name="Luecker S."/>
            <person name="Lage O.M."/>
            <person name="Pohl T."/>
            <person name="Merkel B.J."/>
            <person name="Hornburger P."/>
            <person name="Mueller R.-W."/>
            <person name="Bruemmer F."/>
            <person name="Labrenz M."/>
            <person name="Spormann A.M."/>
            <person name="Op den Camp H."/>
            <person name="Overmann J."/>
            <person name="Amann R."/>
            <person name="Jetten M.S.M."/>
            <person name="Mascher T."/>
            <person name="Medema M.H."/>
            <person name="Devos D.P."/>
            <person name="Kaster A.-K."/>
            <person name="Ovreas L."/>
            <person name="Rohde M."/>
            <person name="Galperin M.Y."/>
            <person name="Jogler C."/>
        </authorList>
    </citation>
    <scope>NUCLEOTIDE SEQUENCE [LARGE SCALE GENOMIC DNA]</scope>
    <source>
        <strain evidence="2 3">Pla163</strain>
    </source>
</reference>
<evidence type="ECO:0000256" key="1">
    <source>
        <dbReference type="SAM" id="Phobius"/>
    </source>
</evidence>
<dbReference type="Pfam" id="PF11104">
    <property type="entry name" value="PilM_2"/>
    <property type="match status" value="1"/>
</dbReference>
<gene>
    <name evidence="2" type="ORF">Pla163_09830</name>
</gene>
<dbReference type="PANTHER" id="PTHR32432:SF3">
    <property type="entry name" value="ETHANOLAMINE UTILIZATION PROTEIN EUTJ"/>
    <property type="match status" value="1"/>
</dbReference>
<dbReference type="AlphaFoldDB" id="A0A518CXC9"/>
<keyword evidence="1" id="KW-0472">Membrane</keyword>
<dbReference type="OrthoDB" id="5291956at2"/>
<dbReference type="InterPro" id="IPR043129">
    <property type="entry name" value="ATPase_NBD"/>
</dbReference>
<protein>
    <submittedName>
        <fullName evidence="2">Competence protein A</fullName>
    </submittedName>
</protein>
<keyword evidence="1" id="KW-0812">Transmembrane</keyword>
<dbReference type="InterPro" id="IPR005883">
    <property type="entry name" value="PilM"/>
</dbReference>
<dbReference type="InterPro" id="IPR050696">
    <property type="entry name" value="FtsA/MreB"/>
</dbReference>
<proteinExistence type="predicted"/>
<dbReference type="PANTHER" id="PTHR32432">
    <property type="entry name" value="CELL DIVISION PROTEIN FTSA-RELATED"/>
    <property type="match status" value="1"/>
</dbReference>
<sequence length="550" mass="58740">MPRSVTGVDVNASAAVLLRGSVKGNTFAVTDYAYQALDVADTNAAWDAAEASFAPKDARVGVTGRDVNVRYVRVPRLPDWQLKKLMRFEVEEVGGAAENAVAADFNVLPEIPEVEGEDIVLLAMARETLLEHQHESLGALGGTLDAFTPNSIALYNAWLRFGVVLDDTVLVANIGAHDVDVIVVRGTDLLFARNLSGGARLIEQAIADRLGIDLARAAKVRRQLVDLTPGASFADQNAERASRAASAPAGQIASLLQTAVSFAKSQIRLQTLRLDRVLVCGDGAHVRGFEQYLASVMGTKVEVFDPFTVVDTGKLDPKDAALLEKHRSASVVALGLATAGSDPDAYGIDILPVAVHKKREFTRGTLFLILAAVLAVGFLGLRYTTLSTQAEQAASRATTLNGQVRRLERDDAAAEKLLVRNAELAELGRELRSVAGAGRQLDAVLTALDGLLPRGFSITRLTNQVTTEEELGITKAAPAPVLFIEGEAEEGVEPNNVVFQRFVEDLEAALPGYAVLASMGSMFRTFELTVTAFADLPEPDVTESDEEIGG</sequence>
<accession>A0A518CXC9</accession>
<keyword evidence="3" id="KW-1185">Reference proteome</keyword>
<dbReference type="Gene3D" id="3.30.420.40">
    <property type="match status" value="2"/>
</dbReference>
<organism evidence="2 3">
    <name type="scientific">Rohdeia mirabilis</name>
    <dbReference type="NCBI Taxonomy" id="2528008"/>
    <lineage>
        <taxon>Bacteria</taxon>
        <taxon>Pseudomonadati</taxon>
        <taxon>Planctomycetota</taxon>
        <taxon>Planctomycetia</taxon>
        <taxon>Planctomycetia incertae sedis</taxon>
        <taxon>Rohdeia</taxon>
    </lineage>
</organism>
<dbReference type="Gene3D" id="3.30.1490.300">
    <property type="match status" value="1"/>
</dbReference>
<dbReference type="Proteomes" id="UP000319342">
    <property type="component" value="Chromosome"/>
</dbReference>
<evidence type="ECO:0000313" key="2">
    <source>
        <dbReference type="EMBL" id="QDU83882.1"/>
    </source>
</evidence>
<keyword evidence="1" id="KW-1133">Transmembrane helix</keyword>
<dbReference type="EMBL" id="CP036290">
    <property type="protein sequence ID" value="QDU83882.1"/>
    <property type="molecule type" value="Genomic_DNA"/>
</dbReference>
<dbReference type="SUPFAM" id="SSF53067">
    <property type="entry name" value="Actin-like ATPase domain"/>
    <property type="match status" value="1"/>
</dbReference>
<feature type="transmembrane region" description="Helical" evidence="1">
    <location>
        <begin position="366"/>
        <end position="383"/>
    </location>
</feature>
<name>A0A518CXC9_9BACT</name>